<keyword evidence="6" id="KW-1185">Reference proteome</keyword>
<evidence type="ECO:0000259" key="4">
    <source>
        <dbReference type="Pfam" id="PF08501"/>
    </source>
</evidence>
<feature type="domain" description="Shikimate dehydrogenase substrate binding N-terminal" evidence="4">
    <location>
        <begin position="28"/>
        <end position="110"/>
    </location>
</feature>
<organism evidence="5 6">
    <name type="scientific">Bradyrhizobium iriomotense</name>
    <dbReference type="NCBI Taxonomy" id="441950"/>
    <lineage>
        <taxon>Bacteria</taxon>
        <taxon>Pseudomonadati</taxon>
        <taxon>Pseudomonadota</taxon>
        <taxon>Alphaproteobacteria</taxon>
        <taxon>Hyphomicrobiales</taxon>
        <taxon>Nitrobacteraceae</taxon>
        <taxon>Bradyrhizobium</taxon>
    </lineage>
</organism>
<comment type="pathway">
    <text evidence="1">Metabolic intermediate biosynthesis; chorismate biosynthesis; chorismate from D-erythrose 4-phosphate and phosphoenolpyruvate: step 4/7.</text>
</comment>
<evidence type="ECO:0000256" key="1">
    <source>
        <dbReference type="ARBA" id="ARBA00004871"/>
    </source>
</evidence>
<evidence type="ECO:0000256" key="3">
    <source>
        <dbReference type="ARBA" id="ARBA00023141"/>
    </source>
</evidence>
<dbReference type="Proteomes" id="UP001156905">
    <property type="component" value="Unassembled WGS sequence"/>
</dbReference>
<dbReference type="InterPro" id="IPR013708">
    <property type="entry name" value="Shikimate_DH-bd_N"/>
</dbReference>
<dbReference type="Gene3D" id="3.40.50.720">
    <property type="entry name" value="NAD(P)-binding Rossmann-like Domain"/>
    <property type="match status" value="1"/>
</dbReference>
<dbReference type="PANTHER" id="PTHR21089">
    <property type="entry name" value="SHIKIMATE DEHYDROGENASE"/>
    <property type="match status" value="1"/>
</dbReference>
<comment type="caution">
    <text evidence="5">The sequence shown here is derived from an EMBL/GenBank/DDBJ whole genome shotgun (WGS) entry which is preliminary data.</text>
</comment>
<keyword evidence="3" id="KW-0028">Amino-acid biosynthesis</keyword>
<name>A0ABQ6AV07_9BRAD</name>
<dbReference type="InterPro" id="IPR022893">
    <property type="entry name" value="Shikimate_DH_fam"/>
</dbReference>
<dbReference type="Gene3D" id="3.40.50.10860">
    <property type="entry name" value="Leucine Dehydrogenase, chain A, domain 1"/>
    <property type="match status" value="1"/>
</dbReference>
<keyword evidence="2" id="KW-0560">Oxidoreductase</keyword>
<reference evidence="6" key="1">
    <citation type="journal article" date="2019" name="Int. J. Syst. Evol. Microbiol.">
        <title>The Global Catalogue of Microorganisms (GCM) 10K type strain sequencing project: providing services to taxonomists for standard genome sequencing and annotation.</title>
        <authorList>
            <consortium name="The Broad Institute Genomics Platform"/>
            <consortium name="The Broad Institute Genome Sequencing Center for Infectious Disease"/>
            <person name="Wu L."/>
            <person name="Ma J."/>
        </authorList>
    </citation>
    <scope>NUCLEOTIDE SEQUENCE [LARGE SCALE GENOMIC DNA]</scope>
    <source>
        <strain evidence="6">NBRC 102520</strain>
    </source>
</reference>
<sequence>MSPGNHKTGTAGASNIATLSGATRLYVIVGDPIAQVRAPAGLTAAFAARGHDGILVPVQVAPADLSDFLGVARRLKNLDGIVATIPHKFACYQACASATDRAHFLRTVNLMRRRADGAWHGDMVDGLGFVGAARAKGIDPDGMRALLVGAGGAGSAIALAMVEAGVREIAIHDTAIERRDVLIDQLNRLGKGRALAGSTDPTGFGFVANATPAGMMEGDPVPVDVAKLAPSTYCGCVITKPEVSPFIAAARKIGCVTATGTDMYQQHQGIMMDFLLG</sequence>
<proteinExistence type="predicted"/>
<dbReference type="SUPFAM" id="SSF53223">
    <property type="entry name" value="Aminoacid dehydrogenase-like, N-terminal domain"/>
    <property type="match status" value="1"/>
</dbReference>
<dbReference type="PANTHER" id="PTHR21089:SF1">
    <property type="entry name" value="BIFUNCTIONAL 3-DEHYDROQUINATE DEHYDRATASE_SHIKIMATE DEHYDROGENASE, CHLOROPLASTIC"/>
    <property type="match status" value="1"/>
</dbReference>
<dbReference type="InterPro" id="IPR046346">
    <property type="entry name" value="Aminoacid_DH-like_N_sf"/>
</dbReference>
<dbReference type="RefSeq" id="WP_284265929.1">
    <property type="nucleotide sequence ID" value="NZ_BSOW01000008.1"/>
</dbReference>
<dbReference type="InterPro" id="IPR036291">
    <property type="entry name" value="NAD(P)-bd_dom_sf"/>
</dbReference>
<dbReference type="Pfam" id="PF08501">
    <property type="entry name" value="Shikimate_dh_N"/>
    <property type="match status" value="1"/>
</dbReference>
<evidence type="ECO:0000256" key="2">
    <source>
        <dbReference type="ARBA" id="ARBA00023002"/>
    </source>
</evidence>
<evidence type="ECO:0000313" key="6">
    <source>
        <dbReference type="Proteomes" id="UP001156905"/>
    </source>
</evidence>
<dbReference type="SUPFAM" id="SSF51735">
    <property type="entry name" value="NAD(P)-binding Rossmann-fold domains"/>
    <property type="match status" value="1"/>
</dbReference>
<evidence type="ECO:0000313" key="5">
    <source>
        <dbReference type="EMBL" id="GLR86064.1"/>
    </source>
</evidence>
<keyword evidence="3" id="KW-0057">Aromatic amino acid biosynthesis</keyword>
<protein>
    <submittedName>
        <fullName evidence="5">Shikimate dehydrogenase</fullName>
    </submittedName>
</protein>
<accession>A0ABQ6AV07</accession>
<gene>
    <name evidence="5" type="ORF">GCM10007857_27750</name>
</gene>
<dbReference type="EMBL" id="BSOW01000008">
    <property type="protein sequence ID" value="GLR86064.1"/>
    <property type="molecule type" value="Genomic_DNA"/>
</dbReference>